<reference evidence="2 3" key="1">
    <citation type="submission" date="2023-07" db="EMBL/GenBank/DDBJ databases">
        <title>Genomic Encyclopedia of Type Strains, Phase IV (KMG-IV): sequencing the most valuable type-strain genomes for metagenomic binning, comparative biology and taxonomic classification.</title>
        <authorList>
            <person name="Goeker M."/>
        </authorList>
    </citation>
    <scope>NUCLEOTIDE SEQUENCE [LARGE SCALE GENOMIC DNA]</scope>
    <source>
        <strain evidence="2 3">DSM 11549</strain>
    </source>
</reference>
<keyword evidence="3" id="KW-1185">Reference proteome</keyword>
<proteinExistence type="predicted"/>
<gene>
    <name evidence="2" type="ORF">J2R99_001770</name>
</gene>
<protein>
    <submittedName>
        <fullName evidence="2">Uncharacterized protein</fullName>
    </submittedName>
</protein>
<feature type="transmembrane region" description="Helical" evidence="1">
    <location>
        <begin position="128"/>
        <end position="149"/>
    </location>
</feature>
<dbReference type="Proteomes" id="UP001230253">
    <property type="component" value="Unassembled WGS sequence"/>
</dbReference>
<keyword evidence="1" id="KW-0472">Membrane</keyword>
<name>A0ABU0C5Y4_9BRAD</name>
<evidence type="ECO:0000256" key="1">
    <source>
        <dbReference type="SAM" id="Phobius"/>
    </source>
</evidence>
<sequence length="150" mass="16997">MEAIQCLPDGEDSEAIALLRDAYFDCSRARHDAIDAATSKIAADLAIAVDKLGPEAVLEGFPSFSKLKSRLDVTRRLISISREDRENRARIYETLENDHLTEIVEGYNEFTASEPILRRYALRRRRGLLIERAMWLAAIIVGVWATWAFS</sequence>
<organism evidence="2 3">
    <name type="scientific">Rhodopseudomonas julia</name>
    <dbReference type="NCBI Taxonomy" id="200617"/>
    <lineage>
        <taxon>Bacteria</taxon>
        <taxon>Pseudomonadati</taxon>
        <taxon>Pseudomonadota</taxon>
        <taxon>Alphaproteobacteria</taxon>
        <taxon>Hyphomicrobiales</taxon>
        <taxon>Nitrobacteraceae</taxon>
        <taxon>Rhodopseudomonas</taxon>
    </lineage>
</organism>
<accession>A0ABU0C5Y4</accession>
<keyword evidence="1" id="KW-0812">Transmembrane</keyword>
<dbReference type="EMBL" id="JAUSUK010000001">
    <property type="protein sequence ID" value="MDQ0325921.1"/>
    <property type="molecule type" value="Genomic_DNA"/>
</dbReference>
<evidence type="ECO:0000313" key="3">
    <source>
        <dbReference type="Proteomes" id="UP001230253"/>
    </source>
</evidence>
<evidence type="ECO:0000313" key="2">
    <source>
        <dbReference type="EMBL" id="MDQ0325921.1"/>
    </source>
</evidence>
<comment type="caution">
    <text evidence="2">The sequence shown here is derived from an EMBL/GenBank/DDBJ whole genome shotgun (WGS) entry which is preliminary data.</text>
</comment>
<keyword evidence="1" id="KW-1133">Transmembrane helix</keyword>